<reference evidence="8 9" key="1">
    <citation type="journal article" date="2019" name="Int. J. Syst. Evol. Microbiol.">
        <title>The Global Catalogue of Microorganisms (GCM) 10K type strain sequencing project: providing services to taxonomists for standard genome sequencing and annotation.</title>
        <authorList>
            <consortium name="The Broad Institute Genomics Platform"/>
            <consortium name="The Broad Institute Genome Sequencing Center for Infectious Disease"/>
            <person name="Wu L."/>
            <person name="Ma J."/>
        </authorList>
    </citation>
    <scope>NUCLEOTIDE SEQUENCE [LARGE SCALE GENOMIC DNA]</scope>
    <source>
        <strain evidence="8 9">GX26</strain>
    </source>
</reference>
<dbReference type="Pfam" id="PF00885">
    <property type="entry name" value="DMRL_synthase"/>
    <property type="match status" value="1"/>
</dbReference>
<comment type="function">
    <text evidence="7">Catalyzes the formation of 6,7-dimethyl-8-ribityllumazine by condensation of 5-amino-6-(D-ribitylamino)uracil with 3,4-dihydroxy-2-butanone 4-phosphate. This is the penultimate step in the biosynthesis of riboflavin.</text>
</comment>
<dbReference type="GO" id="GO:0009231">
    <property type="term" value="P:riboflavin biosynthetic process"/>
    <property type="evidence" value="ECO:0007669"/>
    <property type="project" value="UniProtKB-UniRule"/>
</dbReference>
<keyword evidence="4 7" id="KW-0686">Riboflavin biosynthesis</keyword>
<keyword evidence="5 7" id="KW-0808">Transferase</keyword>
<feature type="binding site" evidence="7">
    <location>
        <begin position="59"/>
        <end position="61"/>
    </location>
    <ligand>
        <name>5-amino-6-(D-ribitylamino)uracil</name>
        <dbReference type="ChEBI" id="CHEBI:15934"/>
    </ligand>
</feature>
<evidence type="ECO:0000256" key="5">
    <source>
        <dbReference type="ARBA" id="ARBA00022679"/>
    </source>
</evidence>
<feature type="binding site" evidence="7">
    <location>
        <position position="131"/>
    </location>
    <ligand>
        <name>(2S)-2-hydroxy-3-oxobutyl phosphate</name>
        <dbReference type="ChEBI" id="CHEBI:58830"/>
    </ligand>
</feature>
<feature type="binding site" evidence="7">
    <location>
        <begin position="88"/>
        <end position="89"/>
    </location>
    <ligand>
        <name>(2S)-2-hydroxy-3-oxobutyl phosphate</name>
        <dbReference type="ChEBI" id="CHEBI:58830"/>
    </ligand>
</feature>
<dbReference type="InterPro" id="IPR002180">
    <property type="entry name" value="LS/RS"/>
</dbReference>
<sequence>MTPTEADSATTAEADSVARVALVVARFYPDLADEITAAAEARVDARDATVVERVPVPGAYDAPLVADRLARRDDVDAVAVLGVVVTGDTDHDQVVTHATARLLGRVALDRDTPVGFGVLGPDMSGAEAHDRVEKAASAVDAAIDTHAALRSVTSP</sequence>
<dbReference type="SUPFAM" id="SSF52121">
    <property type="entry name" value="Lumazine synthase"/>
    <property type="match status" value="1"/>
</dbReference>
<evidence type="ECO:0000256" key="7">
    <source>
        <dbReference type="HAMAP-Rule" id="MF_00178"/>
    </source>
</evidence>
<protein>
    <recommendedName>
        <fullName evidence="3 7">6,7-dimethyl-8-ribityllumazine synthase</fullName>
        <shortName evidence="7">DMRL synthase</shortName>
        <shortName evidence="7">LS</shortName>
        <shortName evidence="7">Lumazine synthase</shortName>
        <ecNumber evidence="3 7">2.5.1.78</ecNumber>
    </recommendedName>
</protein>
<dbReference type="PANTHER" id="PTHR21058:SF0">
    <property type="entry name" value="6,7-DIMETHYL-8-RIBITYLLUMAZINE SYNTHASE"/>
    <property type="match status" value="1"/>
</dbReference>
<dbReference type="NCBIfam" id="TIGR00114">
    <property type="entry name" value="lumazine-synth"/>
    <property type="match status" value="1"/>
</dbReference>
<evidence type="ECO:0000256" key="2">
    <source>
        <dbReference type="ARBA" id="ARBA00007424"/>
    </source>
</evidence>
<keyword evidence="9" id="KW-1185">Reference proteome</keyword>
<dbReference type="HAMAP" id="MF_00178">
    <property type="entry name" value="Lumazine_synth"/>
    <property type="match status" value="1"/>
</dbReference>
<dbReference type="Proteomes" id="UP001596395">
    <property type="component" value="Unassembled WGS sequence"/>
</dbReference>
<comment type="caution">
    <text evidence="8">The sequence shown here is derived from an EMBL/GenBank/DDBJ whole genome shotgun (WGS) entry which is preliminary data.</text>
</comment>
<dbReference type="InterPro" id="IPR034964">
    <property type="entry name" value="LS"/>
</dbReference>
<dbReference type="EC" id="2.5.1.78" evidence="3 7"/>
<accession>A0ABD5VDZ2</accession>
<comment type="catalytic activity">
    <reaction evidence="6 7">
        <text>(2S)-2-hydroxy-3-oxobutyl phosphate + 5-amino-6-(D-ribitylamino)uracil = 6,7-dimethyl-8-(1-D-ribityl)lumazine + phosphate + 2 H2O + H(+)</text>
        <dbReference type="Rhea" id="RHEA:26152"/>
        <dbReference type="ChEBI" id="CHEBI:15377"/>
        <dbReference type="ChEBI" id="CHEBI:15378"/>
        <dbReference type="ChEBI" id="CHEBI:15934"/>
        <dbReference type="ChEBI" id="CHEBI:43474"/>
        <dbReference type="ChEBI" id="CHEBI:58201"/>
        <dbReference type="ChEBI" id="CHEBI:58830"/>
        <dbReference type="EC" id="2.5.1.78"/>
    </reaction>
</comment>
<proteinExistence type="inferred from homology"/>
<evidence type="ECO:0000313" key="8">
    <source>
        <dbReference type="EMBL" id="MFC6952166.1"/>
    </source>
</evidence>
<dbReference type="InterPro" id="IPR036467">
    <property type="entry name" value="LS/RS_sf"/>
</dbReference>
<gene>
    <name evidence="7 8" type="primary">ribH</name>
    <name evidence="8" type="ORF">ACFQGB_04750</name>
</gene>
<dbReference type="Gene3D" id="3.40.50.960">
    <property type="entry name" value="Lumazine/riboflavin synthase"/>
    <property type="match status" value="1"/>
</dbReference>
<evidence type="ECO:0000256" key="4">
    <source>
        <dbReference type="ARBA" id="ARBA00022619"/>
    </source>
</evidence>
<name>A0ABD5VDZ2_9EURY</name>
<evidence type="ECO:0000256" key="1">
    <source>
        <dbReference type="ARBA" id="ARBA00004917"/>
    </source>
</evidence>
<dbReference type="RefSeq" id="WP_336349158.1">
    <property type="nucleotide sequence ID" value="NZ_JAZAQL010000001.1"/>
</dbReference>
<dbReference type="AlphaFoldDB" id="A0ABD5VDZ2"/>
<comment type="similarity">
    <text evidence="2 7">Belongs to the DMRL synthase family.</text>
</comment>
<dbReference type="GO" id="GO:0009349">
    <property type="term" value="C:riboflavin synthase complex"/>
    <property type="evidence" value="ECO:0007669"/>
    <property type="project" value="UniProtKB-UniRule"/>
</dbReference>
<feature type="active site" description="Proton donor" evidence="7">
    <location>
        <position position="91"/>
    </location>
</feature>
<evidence type="ECO:0000313" key="9">
    <source>
        <dbReference type="Proteomes" id="UP001596395"/>
    </source>
</evidence>
<comment type="pathway">
    <text evidence="1 7">Cofactor biosynthesis; riboflavin biosynthesis; riboflavin from 2-hydroxy-3-oxobutyl phosphate and 5-amino-6-(D-ribitylamino)uracil: step 1/2.</text>
</comment>
<dbReference type="EMBL" id="JBHSXN010000001">
    <property type="protein sequence ID" value="MFC6952166.1"/>
    <property type="molecule type" value="Genomic_DNA"/>
</dbReference>
<feature type="binding site" evidence="7">
    <location>
        <position position="27"/>
    </location>
    <ligand>
        <name>5-amino-6-(D-ribitylamino)uracil</name>
        <dbReference type="ChEBI" id="CHEBI:15934"/>
    </ligand>
</feature>
<feature type="binding site" evidence="7">
    <location>
        <position position="116"/>
    </location>
    <ligand>
        <name>5-amino-6-(D-ribitylamino)uracil</name>
        <dbReference type="ChEBI" id="CHEBI:15934"/>
    </ligand>
</feature>
<evidence type="ECO:0000256" key="3">
    <source>
        <dbReference type="ARBA" id="ARBA00012664"/>
    </source>
</evidence>
<organism evidence="8 9">
    <name type="scientific">Halorubellus litoreus</name>
    <dbReference type="NCBI Taxonomy" id="755308"/>
    <lineage>
        <taxon>Archaea</taxon>
        <taxon>Methanobacteriati</taxon>
        <taxon>Methanobacteriota</taxon>
        <taxon>Stenosarchaea group</taxon>
        <taxon>Halobacteria</taxon>
        <taxon>Halobacteriales</taxon>
        <taxon>Halorubellaceae</taxon>
        <taxon>Halorubellus</taxon>
    </lineage>
</organism>
<dbReference type="PANTHER" id="PTHR21058">
    <property type="entry name" value="6,7-DIMETHYL-8-RIBITYLLUMAZINE SYNTHASE DMRL SYNTHASE LUMAZINE SYNTHASE"/>
    <property type="match status" value="1"/>
</dbReference>
<dbReference type="GO" id="GO:0000906">
    <property type="term" value="F:6,7-dimethyl-8-ribityllumazine synthase activity"/>
    <property type="evidence" value="ECO:0007669"/>
    <property type="project" value="UniProtKB-UniRule"/>
</dbReference>
<feature type="binding site" evidence="7">
    <location>
        <begin position="83"/>
        <end position="85"/>
    </location>
    <ligand>
        <name>5-amino-6-(D-ribitylamino)uracil</name>
        <dbReference type="ChEBI" id="CHEBI:15934"/>
    </ligand>
</feature>
<evidence type="ECO:0000256" key="6">
    <source>
        <dbReference type="ARBA" id="ARBA00048785"/>
    </source>
</evidence>